<name>A0ABR3HMB7_LOXSC</name>
<dbReference type="Proteomes" id="UP001549920">
    <property type="component" value="Unassembled WGS sequence"/>
</dbReference>
<reference evidence="3 4" key="1">
    <citation type="submission" date="2024-06" db="EMBL/GenBank/DDBJ databases">
        <title>A chromosome-level genome assembly of beet webworm, Loxostege sticticalis.</title>
        <authorList>
            <person name="Zhang Y."/>
        </authorList>
    </citation>
    <scope>NUCLEOTIDE SEQUENCE [LARGE SCALE GENOMIC DNA]</scope>
    <source>
        <strain evidence="3">AQ026</strain>
        <tissue evidence="3">Whole body</tissue>
    </source>
</reference>
<gene>
    <name evidence="3" type="ORF">ABMA27_005251</name>
</gene>
<dbReference type="CDD" id="cd01650">
    <property type="entry name" value="RT_nLTR_like"/>
    <property type="match status" value="1"/>
</dbReference>
<evidence type="ECO:0000313" key="4">
    <source>
        <dbReference type="Proteomes" id="UP001549920"/>
    </source>
</evidence>
<organism evidence="3 4">
    <name type="scientific">Loxostege sticticalis</name>
    <name type="common">Beet webworm moth</name>
    <dbReference type="NCBI Taxonomy" id="481309"/>
    <lineage>
        <taxon>Eukaryota</taxon>
        <taxon>Metazoa</taxon>
        <taxon>Ecdysozoa</taxon>
        <taxon>Arthropoda</taxon>
        <taxon>Hexapoda</taxon>
        <taxon>Insecta</taxon>
        <taxon>Pterygota</taxon>
        <taxon>Neoptera</taxon>
        <taxon>Endopterygota</taxon>
        <taxon>Lepidoptera</taxon>
        <taxon>Glossata</taxon>
        <taxon>Ditrysia</taxon>
        <taxon>Pyraloidea</taxon>
        <taxon>Crambidae</taxon>
        <taxon>Pyraustinae</taxon>
        <taxon>Loxostege</taxon>
    </lineage>
</organism>
<dbReference type="Pfam" id="PF00078">
    <property type="entry name" value="RVT_1"/>
    <property type="match status" value="1"/>
</dbReference>
<keyword evidence="4" id="KW-1185">Reference proteome</keyword>
<sequence length="735" mass="83588">MSTQRTPPPTKQTEEMPTDLNICMETQSEALTAEQDDHTPPSYVFLRNRRPREEELSPSQFLDFKQEMTKLITTFISSQQKSNEDITNSLKSLQQTTSNIEQNISLLTTQNQEFQKKIERLETQAKKDREYITTLEDKIEEQQRTARKASIDVALLNLKTEPLDSVNYINDFFVNIGADLADVITNQAGRRSSGSVVTTPNLISSNPSSFILLDTDVREVESVLMNLDSGSSPGWDGITTAFLKHAREFVVPHICKLANLYFNTGVFPSSLKRSIVTPVYKSGDRADVNNYRPISVLTSISKIIEKILNSRLVSFLDKFKIISNSQYGFRKSLSTQDAILDLTTALVSEVDSGKKCLTVFLDLKKAFDTVSVPILVRRLENIGIRDIPLLLFKSYLQGRTQEVKIDSLHSEKANVCFGVPQGSVLGPTLFLIYINELCCLQGVGGRVFSYADDTAVVFTGDTWDAVLERTERGLRVMSEWLGDNLLTLNVQKTNYICFTPSMKSQPDSNFQIKIHNCSNPDNSACTCPPINKVTQTKYLGIVLDQRLSWQSHIELLMNRTRKLIWVFKSLRHVMTNTLLNKIYIALAQSVLTYCIPVWGGATKSHVLGLEKAQRSLIKVMYFKPYRFPTDKLYRLSGLLSVRKLYVSRLLQTCHKSLTYVDISHKRRRDAVVPVPITRTAFAKRQYLSQSARIYNIVNKKLKIYPMLPFTCKRTITDWLYSLNYEEVENLLTRTS</sequence>
<evidence type="ECO:0000313" key="3">
    <source>
        <dbReference type="EMBL" id="KAL0871538.1"/>
    </source>
</evidence>
<dbReference type="InterPro" id="IPR000477">
    <property type="entry name" value="RT_dom"/>
</dbReference>
<dbReference type="SUPFAM" id="SSF56672">
    <property type="entry name" value="DNA/RNA polymerases"/>
    <property type="match status" value="1"/>
</dbReference>
<dbReference type="PROSITE" id="PS50878">
    <property type="entry name" value="RT_POL"/>
    <property type="match status" value="1"/>
</dbReference>
<proteinExistence type="predicted"/>
<feature type="domain" description="Reverse transcriptase" evidence="2">
    <location>
        <begin position="260"/>
        <end position="543"/>
    </location>
</feature>
<feature type="coiled-coil region" evidence="1">
    <location>
        <begin position="83"/>
        <end position="152"/>
    </location>
</feature>
<comment type="caution">
    <text evidence="3">The sequence shown here is derived from an EMBL/GenBank/DDBJ whole genome shotgun (WGS) entry which is preliminary data.</text>
</comment>
<dbReference type="EMBL" id="JBEUOH010000017">
    <property type="protein sequence ID" value="KAL0871538.1"/>
    <property type="molecule type" value="Genomic_DNA"/>
</dbReference>
<protein>
    <recommendedName>
        <fullName evidence="2">Reverse transcriptase domain-containing protein</fullName>
    </recommendedName>
</protein>
<dbReference type="PANTHER" id="PTHR33332">
    <property type="entry name" value="REVERSE TRANSCRIPTASE DOMAIN-CONTAINING PROTEIN"/>
    <property type="match status" value="1"/>
</dbReference>
<keyword evidence="1" id="KW-0175">Coiled coil</keyword>
<evidence type="ECO:0000259" key="2">
    <source>
        <dbReference type="PROSITE" id="PS50878"/>
    </source>
</evidence>
<accession>A0ABR3HMB7</accession>
<dbReference type="InterPro" id="IPR043502">
    <property type="entry name" value="DNA/RNA_pol_sf"/>
</dbReference>
<evidence type="ECO:0000256" key="1">
    <source>
        <dbReference type="SAM" id="Coils"/>
    </source>
</evidence>